<feature type="compositionally biased region" description="Low complexity" evidence="1">
    <location>
        <begin position="18"/>
        <end position="37"/>
    </location>
</feature>
<reference evidence="3" key="1">
    <citation type="journal article" date="2019" name="Int. J. Syst. Evol. Microbiol.">
        <title>The Global Catalogue of Microorganisms (GCM) 10K type strain sequencing project: providing services to taxonomists for standard genome sequencing and annotation.</title>
        <authorList>
            <consortium name="The Broad Institute Genomics Platform"/>
            <consortium name="The Broad Institute Genome Sequencing Center for Infectious Disease"/>
            <person name="Wu L."/>
            <person name="Ma J."/>
        </authorList>
    </citation>
    <scope>NUCLEOTIDE SEQUENCE [LARGE SCALE GENOMIC DNA]</scope>
    <source>
        <strain evidence="3">NBRC 103166</strain>
    </source>
</reference>
<organism evidence="2 3">
    <name type="scientific">Psychromonas marina</name>
    <dbReference type="NCBI Taxonomy" id="88364"/>
    <lineage>
        <taxon>Bacteria</taxon>
        <taxon>Pseudomonadati</taxon>
        <taxon>Pseudomonadota</taxon>
        <taxon>Gammaproteobacteria</taxon>
        <taxon>Alteromonadales</taxon>
        <taxon>Psychromonadaceae</taxon>
        <taxon>Psychromonas</taxon>
    </lineage>
</organism>
<dbReference type="RefSeq" id="WP_284204502.1">
    <property type="nucleotide sequence ID" value="NZ_BSPQ01000013.1"/>
</dbReference>
<dbReference type="Gene3D" id="1.20.120.20">
    <property type="entry name" value="Apolipoprotein"/>
    <property type="match status" value="1"/>
</dbReference>
<proteinExistence type="predicted"/>
<feature type="compositionally biased region" description="Polar residues" evidence="1">
    <location>
        <begin position="72"/>
        <end position="96"/>
    </location>
</feature>
<feature type="region of interest" description="Disordered" evidence="1">
    <location>
        <begin position="18"/>
        <end position="150"/>
    </location>
</feature>
<protein>
    <recommendedName>
        <fullName evidence="4">Lipoprotein</fullName>
    </recommendedName>
</protein>
<dbReference type="Proteomes" id="UP001157353">
    <property type="component" value="Unassembled WGS sequence"/>
</dbReference>
<feature type="compositionally biased region" description="Polar residues" evidence="1">
    <location>
        <begin position="135"/>
        <end position="150"/>
    </location>
</feature>
<keyword evidence="3" id="KW-1185">Reference proteome</keyword>
<evidence type="ECO:0000313" key="3">
    <source>
        <dbReference type="Proteomes" id="UP001157353"/>
    </source>
</evidence>
<feature type="compositionally biased region" description="Basic and acidic residues" evidence="1">
    <location>
        <begin position="97"/>
        <end position="109"/>
    </location>
</feature>
<dbReference type="PROSITE" id="PS51257">
    <property type="entry name" value="PROKAR_LIPOPROTEIN"/>
    <property type="match status" value="1"/>
</dbReference>
<gene>
    <name evidence="2" type="ORF">GCM10007916_24560</name>
</gene>
<evidence type="ECO:0000313" key="2">
    <source>
        <dbReference type="EMBL" id="GLS91387.1"/>
    </source>
</evidence>
<comment type="caution">
    <text evidence="2">The sequence shown here is derived from an EMBL/GenBank/DDBJ whole genome shotgun (WGS) entry which is preliminary data.</text>
</comment>
<accession>A0ABQ6E1R6</accession>
<dbReference type="EMBL" id="BSPQ01000013">
    <property type="protein sequence ID" value="GLS91387.1"/>
    <property type="molecule type" value="Genomic_DNA"/>
</dbReference>
<name>A0ABQ6E1R6_9GAMM</name>
<evidence type="ECO:0008006" key="4">
    <source>
        <dbReference type="Google" id="ProtNLM"/>
    </source>
</evidence>
<sequence>MKNVFMLLTLVSLSACSEEQSTLSEQQQQTIPPIQTELATPSNESESDSDKTDWDNAKLSTQQALQDIWNASKESTQDFVEEGSTGSKELWQSSKQKSSELWEQGKESSADIWNEIESGSKSTWSEGKEKVQQFFPEQSEPNNSVTVDEI</sequence>
<evidence type="ECO:0000256" key="1">
    <source>
        <dbReference type="SAM" id="MobiDB-lite"/>
    </source>
</evidence>